<dbReference type="Pfam" id="PF03221">
    <property type="entry name" value="HTH_Tnp_Tc5"/>
    <property type="match status" value="1"/>
</dbReference>
<dbReference type="EMBL" id="QXGE01000598">
    <property type="protein sequence ID" value="KAE9308038.1"/>
    <property type="molecule type" value="Genomic_DNA"/>
</dbReference>
<dbReference type="AlphaFoldDB" id="A0A6A4DJE4"/>
<reference evidence="7 8" key="1">
    <citation type="submission" date="2018-08" db="EMBL/GenBank/DDBJ databases">
        <title>Genomic investigation of the strawberry pathogen Phytophthora fragariae indicates pathogenicity is determined by transcriptional variation in three key races.</title>
        <authorList>
            <person name="Adams T.M."/>
            <person name="Armitage A.D."/>
            <person name="Sobczyk M.K."/>
            <person name="Bates H.J."/>
            <person name="Dunwell J.M."/>
            <person name="Nellist C.F."/>
            <person name="Harrison R.J."/>
        </authorList>
    </citation>
    <scope>NUCLEOTIDE SEQUENCE [LARGE SCALE GENOMIC DNA]</scope>
    <source>
        <strain evidence="6 7">A4</strain>
        <strain evidence="5 8">BC-1</strain>
        <strain evidence="4 9">NOV-5</strain>
    </source>
</reference>
<dbReference type="Proteomes" id="UP000440732">
    <property type="component" value="Unassembled WGS sequence"/>
</dbReference>
<feature type="domain" description="HTH CENPB-type" evidence="3">
    <location>
        <begin position="21"/>
        <end position="94"/>
    </location>
</feature>
<proteinExistence type="predicted"/>
<dbReference type="InterPro" id="IPR009057">
    <property type="entry name" value="Homeodomain-like_sf"/>
</dbReference>
<name>A0A6A4DJE4_9STRA</name>
<feature type="region of interest" description="Disordered" evidence="2">
    <location>
        <begin position="149"/>
        <end position="170"/>
    </location>
</feature>
<dbReference type="PROSITE" id="PS51253">
    <property type="entry name" value="HTH_CENPB"/>
    <property type="match status" value="1"/>
</dbReference>
<sequence length="170" mass="19347">MGAKVALASSSSKTSNMKKIRPIGTAAVLPRDTELQLVKWVNEYRVLGAPVLALMLHFKALDFAEQAGLTRQKFAASWAWRKGFIKRHRLGFRARTRQGQHSQKFDAQEVCNADQTPIFFEYVPKRTPTRVVHVQCWFARAEKTRRADSLARAMARNSRRSSSSKHAHLL</sequence>
<dbReference type="Proteomes" id="UP000437068">
    <property type="component" value="Unassembled WGS sequence"/>
</dbReference>
<dbReference type="EMBL" id="QXGD01000080">
    <property type="protein sequence ID" value="KAE9254276.1"/>
    <property type="molecule type" value="Genomic_DNA"/>
</dbReference>
<keyword evidence="1" id="KW-0238">DNA-binding</keyword>
<evidence type="ECO:0000256" key="2">
    <source>
        <dbReference type="SAM" id="MobiDB-lite"/>
    </source>
</evidence>
<gene>
    <name evidence="6" type="ORF">PF001_g11345</name>
    <name evidence="5" type="ORF">PF002_g2938</name>
    <name evidence="4" type="ORF">PF006_g2120</name>
</gene>
<evidence type="ECO:0000256" key="1">
    <source>
        <dbReference type="ARBA" id="ARBA00023125"/>
    </source>
</evidence>
<evidence type="ECO:0000259" key="3">
    <source>
        <dbReference type="PROSITE" id="PS51253"/>
    </source>
</evidence>
<accession>A0A6A4DJE4</accession>
<evidence type="ECO:0000313" key="9">
    <source>
        <dbReference type="Proteomes" id="UP000440732"/>
    </source>
</evidence>
<dbReference type="EMBL" id="QXGA01000058">
    <property type="protein sequence ID" value="KAE9153770.1"/>
    <property type="molecule type" value="Genomic_DNA"/>
</dbReference>
<feature type="compositionally biased region" description="Basic residues" evidence="2">
    <location>
        <begin position="157"/>
        <end position="170"/>
    </location>
</feature>
<evidence type="ECO:0000313" key="7">
    <source>
        <dbReference type="Proteomes" id="UP000437068"/>
    </source>
</evidence>
<dbReference type="SUPFAM" id="SSF46689">
    <property type="entry name" value="Homeodomain-like"/>
    <property type="match status" value="1"/>
</dbReference>
<dbReference type="Gene3D" id="1.10.10.60">
    <property type="entry name" value="Homeodomain-like"/>
    <property type="match status" value="1"/>
</dbReference>
<dbReference type="InterPro" id="IPR006600">
    <property type="entry name" value="HTH_CenpB_DNA-bd_dom"/>
</dbReference>
<comment type="caution">
    <text evidence="6">The sequence shown here is derived from an EMBL/GenBank/DDBJ whole genome shotgun (WGS) entry which is preliminary data.</text>
</comment>
<organism evidence="6 7">
    <name type="scientific">Phytophthora fragariae</name>
    <dbReference type="NCBI Taxonomy" id="53985"/>
    <lineage>
        <taxon>Eukaryota</taxon>
        <taxon>Sar</taxon>
        <taxon>Stramenopiles</taxon>
        <taxon>Oomycota</taxon>
        <taxon>Peronosporomycetes</taxon>
        <taxon>Peronosporales</taxon>
        <taxon>Peronosporaceae</taxon>
        <taxon>Phytophthora</taxon>
    </lineage>
</organism>
<evidence type="ECO:0000313" key="6">
    <source>
        <dbReference type="EMBL" id="KAE9308038.1"/>
    </source>
</evidence>
<dbReference type="Proteomes" id="UP000440367">
    <property type="component" value="Unassembled WGS sequence"/>
</dbReference>
<protein>
    <recommendedName>
        <fullName evidence="3">HTH CENPB-type domain-containing protein</fullName>
    </recommendedName>
</protein>
<evidence type="ECO:0000313" key="4">
    <source>
        <dbReference type="EMBL" id="KAE9153770.1"/>
    </source>
</evidence>
<evidence type="ECO:0000313" key="5">
    <source>
        <dbReference type="EMBL" id="KAE9254276.1"/>
    </source>
</evidence>
<dbReference type="GO" id="GO:0003677">
    <property type="term" value="F:DNA binding"/>
    <property type="evidence" value="ECO:0007669"/>
    <property type="project" value="UniProtKB-KW"/>
</dbReference>
<evidence type="ECO:0000313" key="8">
    <source>
        <dbReference type="Proteomes" id="UP000440367"/>
    </source>
</evidence>